<evidence type="ECO:0000313" key="2">
    <source>
        <dbReference type="Proteomes" id="UP001273350"/>
    </source>
</evidence>
<dbReference type="EMBL" id="JAWXVI010000004">
    <property type="protein sequence ID" value="MDX6189071.1"/>
    <property type="molecule type" value="Genomic_DNA"/>
</dbReference>
<protein>
    <recommendedName>
        <fullName evidence="3">Adhesin domain-containing protein</fullName>
    </recommendedName>
</protein>
<comment type="caution">
    <text evidence="1">The sequence shown here is derived from an EMBL/GenBank/DDBJ whole genome shotgun (WGS) entry which is preliminary data.</text>
</comment>
<organism evidence="1 2">
    <name type="scientific">Flavobacterium cupriresistens</name>
    <dbReference type="NCBI Taxonomy" id="2893885"/>
    <lineage>
        <taxon>Bacteria</taxon>
        <taxon>Pseudomonadati</taxon>
        <taxon>Bacteroidota</taxon>
        <taxon>Flavobacteriia</taxon>
        <taxon>Flavobacteriales</taxon>
        <taxon>Flavobacteriaceae</taxon>
        <taxon>Flavobacterium</taxon>
    </lineage>
</organism>
<dbReference type="RefSeq" id="WP_047779161.1">
    <property type="nucleotide sequence ID" value="NZ_CP087134.1"/>
</dbReference>
<keyword evidence="2" id="KW-1185">Reference proteome</keyword>
<dbReference type="Proteomes" id="UP001273350">
    <property type="component" value="Unassembled WGS sequence"/>
</dbReference>
<name>A0ABU4RA15_9FLAO</name>
<accession>A0ABU4RA15</accession>
<evidence type="ECO:0000313" key="1">
    <source>
        <dbReference type="EMBL" id="MDX6189071.1"/>
    </source>
</evidence>
<sequence>MKKHYNLLMLFLLIPFLGFSNDEGYISKQKTIKKTYIVNSNAGIDIDNKYGNITVTTWDEDKIDLDITIKVTGGNENWVNERLNSITVDITALKAMVSAVTSLGSSSFKSRGSSNSFEINYVIKIPKNGTVKLSNKYGNIITGDLASTTDIFCKYGKVELSKLNGNANNIQIEYCQNSTIDYIKSGTIEARYSGLKINDAGKITLDTNYTDLVIGDGQSVKYDCNYGKFKFEKIGSVTGSGNYLTVNVGELLSNLSADLTYSKLSVGIINEKANNVTVTSEYSDISLGYDTNFAFDFDINNRYGGIKNDGSLDISSSETKNSSKRISGFYKKKGQNKIAVNSSYGSVTLTKKQ</sequence>
<gene>
    <name evidence="1" type="ORF">SGQ83_06920</name>
</gene>
<proteinExistence type="predicted"/>
<evidence type="ECO:0008006" key="3">
    <source>
        <dbReference type="Google" id="ProtNLM"/>
    </source>
</evidence>
<reference evidence="1 2" key="1">
    <citation type="submission" date="2023-11" db="EMBL/GenBank/DDBJ databases">
        <title>Unpublished Manusciprt.</title>
        <authorList>
            <person name="Saticioglu I.B."/>
            <person name="Ay H."/>
            <person name="Ajmi N."/>
            <person name="Altun S."/>
            <person name="Duman M."/>
        </authorList>
    </citation>
    <scope>NUCLEOTIDE SEQUENCE [LARGE SCALE GENOMIC DNA]</scope>
    <source>
        <strain evidence="1 2">Fl-318</strain>
    </source>
</reference>